<evidence type="ECO:0008006" key="3">
    <source>
        <dbReference type="Google" id="ProtNLM"/>
    </source>
</evidence>
<dbReference type="SUPFAM" id="SSF49464">
    <property type="entry name" value="Carboxypeptidase regulatory domain-like"/>
    <property type="match status" value="1"/>
</dbReference>
<proteinExistence type="predicted"/>
<keyword evidence="2" id="KW-1185">Reference proteome</keyword>
<gene>
    <name evidence="1" type="ORF">ACFQ1G_12375</name>
</gene>
<dbReference type="InterPro" id="IPR008969">
    <property type="entry name" value="CarboxyPept-like_regulatory"/>
</dbReference>
<comment type="caution">
    <text evidence="1">The sequence shown here is derived from an EMBL/GenBank/DDBJ whole genome shotgun (WGS) entry which is preliminary data.</text>
</comment>
<evidence type="ECO:0000313" key="1">
    <source>
        <dbReference type="EMBL" id="MFD0977591.1"/>
    </source>
</evidence>
<sequence length="242" mass="27424">MKNRILLVMVLTLLPLLSIAQQRQLMEARVVNNDRVLENVHIKNITTGEYTLTNKNGTFLLQAQAGDTLVLSHVAMNDLIRILETDEFSDFRMEERENELEEVSVSEVSEINAVSLGIIQKEIKPLTTNERKLHTAGDFKWIHLLGILGGSLQIDPILNAINGRTKKLKRNITIEKKVKNIAFLEGYADYMKNNMGLSETDMRKLIALAVEEGEIQAVIDSGNDARVQFFLQDTWIKFSVTE</sequence>
<dbReference type="Proteomes" id="UP001597100">
    <property type="component" value="Unassembled WGS sequence"/>
</dbReference>
<reference evidence="2" key="1">
    <citation type="journal article" date="2019" name="Int. J. Syst. Evol. Microbiol.">
        <title>The Global Catalogue of Microorganisms (GCM) 10K type strain sequencing project: providing services to taxonomists for standard genome sequencing and annotation.</title>
        <authorList>
            <consortium name="The Broad Institute Genomics Platform"/>
            <consortium name="The Broad Institute Genome Sequencing Center for Infectious Disease"/>
            <person name="Wu L."/>
            <person name="Ma J."/>
        </authorList>
    </citation>
    <scope>NUCLEOTIDE SEQUENCE [LARGE SCALE GENOMIC DNA]</scope>
    <source>
        <strain evidence="2">CCUG 60898</strain>
    </source>
</reference>
<accession>A0ABW3IHQ4</accession>
<organism evidence="1 2">
    <name type="scientific">Salinimicrobium gaetbulicola</name>
    <dbReference type="NCBI Taxonomy" id="999702"/>
    <lineage>
        <taxon>Bacteria</taxon>
        <taxon>Pseudomonadati</taxon>
        <taxon>Bacteroidota</taxon>
        <taxon>Flavobacteriia</taxon>
        <taxon>Flavobacteriales</taxon>
        <taxon>Flavobacteriaceae</taxon>
        <taxon>Salinimicrobium</taxon>
    </lineage>
</organism>
<dbReference type="EMBL" id="JBHTJP010000035">
    <property type="protein sequence ID" value="MFD0977591.1"/>
    <property type="molecule type" value="Genomic_DNA"/>
</dbReference>
<evidence type="ECO:0000313" key="2">
    <source>
        <dbReference type="Proteomes" id="UP001597100"/>
    </source>
</evidence>
<dbReference type="RefSeq" id="WP_380739999.1">
    <property type="nucleotide sequence ID" value="NZ_JBHTJP010000035.1"/>
</dbReference>
<name>A0ABW3IHQ4_9FLAO</name>
<protein>
    <recommendedName>
        <fullName evidence="3">Carboxypeptidase-like protein</fullName>
    </recommendedName>
</protein>